<sequence length="208" mass="23773">MSKEELENSINFKFDKPVALVTFHPVTLEDELVEDQFNELLNSFEAQNELKIIFTKANADPNGVIINEMIDSYVAKKPERTVAFASLGALKYLSTLKYCTLVVGNSSSGIIEAPIFKIPTINIGDRQKGRIQVESIINCKTKKEDITKAINMALSEEFFNHIKHMKTPYEKEHTSSEIVQIVKRLLWNETIDLKKKFYNLDISTKFHS</sequence>
<dbReference type="EMBL" id="VSSQ01089202">
    <property type="protein sequence ID" value="MPN35546.1"/>
    <property type="molecule type" value="Genomic_DNA"/>
</dbReference>
<dbReference type="Gene3D" id="3.40.50.2000">
    <property type="entry name" value="Glycogen Phosphorylase B"/>
    <property type="match status" value="1"/>
</dbReference>
<keyword evidence="2" id="KW-0378">Hydrolase</keyword>
<keyword evidence="2" id="KW-0326">Glycosidase</keyword>
<accession>A0A645HAK0</accession>
<protein>
    <submittedName>
        <fullName evidence="2">GDP/UDP-N,N'-diacetylbacillosamine 2-epimerase (Hydrolyzing)</fullName>
        <ecNumber evidence="2">3.2.1.184</ecNumber>
    </submittedName>
</protein>
<dbReference type="PANTHER" id="PTHR43174:SF3">
    <property type="entry name" value="UDP-N-ACETYLGLUCOSAMINE 2-EPIMERASE"/>
    <property type="match status" value="1"/>
</dbReference>
<evidence type="ECO:0000313" key="2">
    <source>
        <dbReference type="EMBL" id="MPN35546.1"/>
    </source>
</evidence>
<dbReference type="GO" id="GO:0102388">
    <property type="term" value="F:UDP-N,N'-diacetylbacillosamine 2-epimerase activity"/>
    <property type="evidence" value="ECO:0007669"/>
    <property type="project" value="UniProtKB-EC"/>
</dbReference>
<gene>
    <name evidence="2" type="primary">legG_8</name>
    <name evidence="2" type="ORF">SDC9_183044</name>
</gene>
<organism evidence="2">
    <name type="scientific">bioreactor metagenome</name>
    <dbReference type="NCBI Taxonomy" id="1076179"/>
    <lineage>
        <taxon>unclassified sequences</taxon>
        <taxon>metagenomes</taxon>
        <taxon>ecological metagenomes</taxon>
    </lineage>
</organism>
<feature type="domain" description="UDP-N-acetylglucosamine 2-epimerase" evidence="1">
    <location>
        <begin position="5"/>
        <end position="183"/>
    </location>
</feature>
<name>A0A645HAK0_9ZZZZ</name>
<dbReference type="Pfam" id="PF02350">
    <property type="entry name" value="Epimerase_2"/>
    <property type="match status" value="1"/>
</dbReference>
<dbReference type="InterPro" id="IPR029767">
    <property type="entry name" value="WecB-like"/>
</dbReference>
<dbReference type="PANTHER" id="PTHR43174">
    <property type="entry name" value="UDP-N-ACETYLGLUCOSAMINE 2-EPIMERASE"/>
    <property type="match status" value="1"/>
</dbReference>
<comment type="caution">
    <text evidence="2">The sequence shown here is derived from an EMBL/GenBank/DDBJ whole genome shotgun (WGS) entry which is preliminary data.</text>
</comment>
<reference evidence="2" key="1">
    <citation type="submission" date="2019-08" db="EMBL/GenBank/DDBJ databases">
        <authorList>
            <person name="Kucharzyk K."/>
            <person name="Murdoch R.W."/>
            <person name="Higgins S."/>
            <person name="Loffler F."/>
        </authorList>
    </citation>
    <scope>NUCLEOTIDE SEQUENCE</scope>
</reference>
<dbReference type="SUPFAM" id="SSF53756">
    <property type="entry name" value="UDP-Glycosyltransferase/glycogen phosphorylase"/>
    <property type="match status" value="1"/>
</dbReference>
<dbReference type="EC" id="3.2.1.184" evidence="2"/>
<proteinExistence type="predicted"/>
<dbReference type="InterPro" id="IPR003331">
    <property type="entry name" value="UDP_GlcNAc_Epimerase_2_dom"/>
</dbReference>
<evidence type="ECO:0000259" key="1">
    <source>
        <dbReference type="Pfam" id="PF02350"/>
    </source>
</evidence>
<dbReference type="AlphaFoldDB" id="A0A645HAK0"/>